<dbReference type="Proteomes" id="UP001590950">
    <property type="component" value="Unassembled WGS sequence"/>
</dbReference>
<protein>
    <recommendedName>
        <fullName evidence="3">protein-histidine N-methyltransferase</fullName>
        <ecNumber evidence="3">2.1.1.85</ecNumber>
    </recommendedName>
</protein>
<reference evidence="10 11" key="1">
    <citation type="submission" date="2024-09" db="EMBL/GenBank/DDBJ databases">
        <title>Rethinking Asexuality: The Enigmatic Case of Functional Sexual Genes in Lepraria (Stereocaulaceae).</title>
        <authorList>
            <person name="Doellman M."/>
            <person name="Sun Y."/>
            <person name="Barcenas-Pena A."/>
            <person name="Lumbsch H.T."/>
            <person name="Grewe F."/>
        </authorList>
    </citation>
    <scope>NUCLEOTIDE SEQUENCE [LARGE SCALE GENOMIC DNA]</scope>
    <source>
        <strain evidence="10 11">Mercado 3170</strain>
    </source>
</reference>
<keyword evidence="8" id="KW-0539">Nucleus</keyword>
<evidence type="ECO:0000256" key="1">
    <source>
        <dbReference type="ARBA" id="ARBA00004123"/>
    </source>
</evidence>
<evidence type="ECO:0000256" key="3">
    <source>
        <dbReference type="ARBA" id="ARBA00012533"/>
    </source>
</evidence>
<gene>
    <name evidence="10" type="ORF">N7G274_010393</name>
</gene>
<evidence type="ECO:0000256" key="9">
    <source>
        <dbReference type="ARBA" id="ARBA00038126"/>
    </source>
</evidence>
<sequence>MSVLPFSFGFHNEDIDEAAEETNQDTLMGERHPACGPNIQEVPAATDFEPRWHTINAMLNTLPSRISYTSIKLPPCDDSLIFQSSVAIPGKDDVSMHLPRRDFFDIKVQQMAEGRETFDAPLNKLVGLSTSDIMPNSYEGGFKTWECSVDLAAYVAASLIDRSVIKGEHHIVEVGAGSALPISTWLYFLLKHSTPTWTVIHLTIADFNQSVLELATTPNILLTWYFARAEVAPPLEGDLDITPDLLNRFTRDLSAFRINISFLSGSWGSAFSHCLNNIVKSSIKPKSQTEILASETIYSPDSIHAFTEVLVNALRNAASYGGCAKAFVAAKRFYFGVGGGVDEFIQGAREFGCDVGEVWKREPPGIATVILDVVRKEGLGCPSEGNV</sequence>
<accession>A0ABR3ZUQ1</accession>
<dbReference type="EMBL" id="JBEFKJ010000048">
    <property type="protein sequence ID" value="KAL2036850.1"/>
    <property type="molecule type" value="Genomic_DNA"/>
</dbReference>
<dbReference type="Gene3D" id="3.40.50.150">
    <property type="entry name" value="Vaccinia Virus protein VP39"/>
    <property type="match status" value="1"/>
</dbReference>
<evidence type="ECO:0000256" key="4">
    <source>
        <dbReference type="ARBA" id="ARBA00022490"/>
    </source>
</evidence>
<evidence type="ECO:0000256" key="5">
    <source>
        <dbReference type="ARBA" id="ARBA00022603"/>
    </source>
</evidence>
<name>A0ABR3ZUQ1_9LECA</name>
<evidence type="ECO:0000313" key="10">
    <source>
        <dbReference type="EMBL" id="KAL2036850.1"/>
    </source>
</evidence>
<dbReference type="EC" id="2.1.1.85" evidence="3"/>
<dbReference type="InterPro" id="IPR029063">
    <property type="entry name" value="SAM-dependent_MTases_sf"/>
</dbReference>
<keyword evidence="11" id="KW-1185">Reference proteome</keyword>
<keyword evidence="6" id="KW-0808">Transferase</keyword>
<keyword evidence="7" id="KW-0949">S-adenosyl-L-methionine</keyword>
<keyword evidence="4" id="KW-0963">Cytoplasm</keyword>
<dbReference type="PANTHER" id="PTHR14614">
    <property type="entry name" value="HEPATOCELLULAR CARCINOMA-ASSOCIATED ANTIGEN"/>
    <property type="match status" value="1"/>
</dbReference>
<dbReference type="PANTHER" id="PTHR14614:SF39">
    <property type="entry name" value="HISTIDINE PROTEIN METHYLTRANSFERASE 1 HOMOLOG"/>
    <property type="match status" value="1"/>
</dbReference>
<comment type="similarity">
    <text evidence="9">Belongs to the methyltransferase superfamily. METTL18 family.</text>
</comment>
<evidence type="ECO:0000313" key="11">
    <source>
        <dbReference type="Proteomes" id="UP001590950"/>
    </source>
</evidence>
<evidence type="ECO:0000256" key="2">
    <source>
        <dbReference type="ARBA" id="ARBA00004496"/>
    </source>
</evidence>
<proteinExistence type="inferred from homology"/>
<evidence type="ECO:0000256" key="7">
    <source>
        <dbReference type="ARBA" id="ARBA00022691"/>
    </source>
</evidence>
<comment type="caution">
    <text evidence="10">The sequence shown here is derived from an EMBL/GenBank/DDBJ whole genome shotgun (WGS) entry which is preliminary data.</text>
</comment>
<keyword evidence="5" id="KW-0489">Methyltransferase</keyword>
<dbReference type="InterPro" id="IPR019410">
    <property type="entry name" value="Methyltransf_16"/>
</dbReference>
<evidence type="ECO:0000256" key="6">
    <source>
        <dbReference type="ARBA" id="ARBA00022679"/>
    </source>
</evidence>
<evidence type="ECO:0000256" key="8">
    <source>
        <dbReference type="ARBA" id="ARBA00023242"/>
    </source>
</evidence>
<comment type="subcellular location">
    <subcellularLocation>
        <location evidence="2">Cytoplasm</location>
    </subcellularLocation>
    <subcellularLocation>
        <location evidence="1">Nucleus</location>
    </subcellularLocation>
</comment>
<organism evidence="10 11">
    <name type="scientific">Stereocaulon virgatum</name>
    <dbReference type="NCBI Taxonomy" id="373712"/>
    <lineage>
        <taxon>Eukaryota</taxon>
        <taxon>Fungi</taxon>
        <taxon>Dikarya</taxon>
        <taxon>Ascomycota</taxon>
        <taxon>Pezizomycotina</taxon>
        <taxon>Lecanoromycetes</taxon>
        <taxon>OSLEUM clade</taxon>
        <taxon>Lecanoromycetidae</taxon>
        <taxon>Lecanorales</taxon>
        <taxon>Lecanorineae</taxon>
        <taxon>Stereocaulaceae</taxon>
        <taxon>Stereocaulon</taxon>
    </lineage>
</organism>